<dbReference type="InterPro" id="IPR025157">
    <property type="entry name" value="Hemagglutinin_rpt"/>
</dbReference>
<reference evidence="3 4" key="1">
    <citation type="submission" date="2022-02" db="EMBL/GenBank/DDBJ databases">
        <title>Phenotypic, genotypic and serological characterization of Edwardsiella ictaluri from catfish and ornamental fish species.</title>
        <authorList>
            <person name="Rose D."/>
            <person name="Tekedar H.C."/>
            <person name="Waldbieser G.C."/>
            <person name="Aarattuthodi S."/>
            <person name="Griffin M.J."/>
        </authorList>
    </citation>
    <scope>NUCLEOTIDE SEQUENCE [LARGE SCALE GENOMIC DNA]</scope>
    <source>
        <strain evidence="3 4">13 TAL-140 K3</strain>
    </source>
</reference>
<feature type="region of interest" description="Disordered" evidence="2">
    <location>
        <begin position="1070"/>
        <end position="1114"/>
    </location>
</feature>
<name>A0ABY8GI96_EDWIC</name>
<feature type="compositionally biased region" description="Polar residues" evidence="2">
    <location>
        <begin position="1105"/>
        <end position="1114"/>
    </location>
</feature>
<proteinExistence type="predicted"/>
<feature type="region of interest" description="Disordered" evidence="2">
    <location>
        <begin position="640"/>
        <end position="681"/>
    </location>
</feature>
<feature type="compositionally biased region" description="Basic and acidic residues" evidence="2">
    <location>
        <begin position="1153"/>
        <end position="1168"/>
    </location>
</feature>
<dbReference type="Pfam" id="PF05594">
    <property type="entry name" value="Fil_haemagg"/>
    <property type="match status" value="8"/>
</dbReference>
<evidence type="ECO:0000256" key="2">
    <source>
        <dbReference type="SAM" id="MobiDB-lite"/>
    </source>
</evidence>
<gene>
    <name evidence="3" type="ORF">MAY91_03925</name>
</gene>
<dbReference type="NCBIfam" id="TIGR01731">
    <property type="entry name" value="fil_hemag_20aa"/>
    <property type="match status" value="11"/>
</dbReference>
<dbReference type="EMBL" id="CP092014">
    <property type="protein sequence ID" value="WFN97244.1"/>
    <property type="molecule type" value="Genomic_DNA"/>
</dbReference>
<accession>A0ABY8GI96</accession>
<organism evidence="3 4">
    <name type="scientific">Edwardsiella ictaluri</name>
    <dbReference type="NCBI Taxonomy" id="67780"/>
    <lineage>
        <taxon>Bacteria</taxon>
        <taxon>Pseudomonadati</taxon>
        <taxon>Pseudomonadota</taxon>
        <taxon>Gammaproteobacteria</taxon>
        <taxon>Enterobacterales</taxon>
        <taxon>Hafniaceae</taxon>
        <taxon>Edwardsiella</taxon>
    </lineage>
</organism>
<feature type="compositionally biased region" description="Basic and acidic residues" evidence="2">
    <location>
        <begin position="1071"/>
        <end position="1080"/>
    </location>
</feature>
<evidence type="ECO:0000313" key="4">
    <source>
        <dbReference type="Proteomes" id="UP001222680"/>
    </source>
</evidence>
<dbReference type="InterPro" id="IPR008619">
    <property type="entry name" value="Filamentous_hemagglutn_rpt"/>
</dbReference>
<dbReference type="Pfam" id="PF13332">
    <property type="entry name" value="Fil_haemagg_2"/>
    <property type="match status" value="2"/>
</dbReference>
<sequence length="1191" mass="126700">MLETPLLDNHRGLLLAGKSLTLLNTLLDNPQGQIVSQGPLTLSTLGDLNNRQGVIQGDDITLNTRGAAFNNQGGTLYSLSALAVNSGELNNQAGTLGATGDAVLTAATIDNRHGGRIVSTQSVHMRAQTLQNQQGQVQSVGDLGLALTAALNNQQGLLRSGATATIQAPQIDNGQTRDSQQGIEGQNVTMTGDMLNNQAGRLLTNNDLSLTVTRAINNIHGLLSAGDTLQARGNALQVINTAGTLSAGSQLTLAAQNLTGDGALLSTGSMEILSRQAFNNRGSLIANRDLRLQVNDNVSNRGRILAGDTLALHGNNLINLPGGEINAGADRLTLTGTLSNTGLIDGGLTWLDAHTLNNTGTGRIYGDRIGIDVETLNNRAVAGSAPVIAGRQQVNIGVQTLNNHEHALIYSDGTLVLGGHLTDNGAVSGQAATVNNISATLESAGDMVLNAVRLNNINNHFSTTLATVSAVDKLRYQWEGTIYDTQDYAISLSKSETWIICIQGVICNDTSRGDSFNEYRYLETTQETQVTESDPAKVLAAGQLTLNGQTVYNENSEIVAGKTLLINASQVENRQAEGPRIITDEGTLRHYYRVHHKGYDSPGIDTSPYTPPATIQTILLNPGRIVDKGHFDGSHAVIKAQGARTTARGSESTGSLNTEVSLNDKHPTSPPPGAQFDVTPESGDVNTVIRTVIPDTRLPDNSLFNVTSQSNSHYLIETDPRFTNKRQWLASDYMQTQLGIDQAMKRLGDGYYEQRLVREQIIAISGRRYLEGFSDDEAQYKALMDSGVAFAQRYHLRPGVALSAGQMAILTEPLVWLIETTVTLPDGSQQTVLVPQVYAPVDAGALNASGALISGDHMVMTLRGDLVNQGVIGSGHVTAITADTILNQAGHIQGADVTLNARNDISGIGGLLQGLDSLVASAGRDIRLTSTTRHAERQNGASRFQRTTLDNLAQVAVINDNATLVLHAGRDTDLTATQLINAGHASQSVIAAGRDININSITTASQDDVAWNADNTLHQALQTEVGTTLAGQGNAAIAAGHNLNIRAARIHAGDTLRLSAAQDITLLSGEQHSELDERHKTTGNSGMLSKTTATTRDTRDRRTAQGSQLSGSTLQIQAGHDLTVKGSQVIADNDLSARAGKNITVTTADEVQQETHLREEKKVRADGLRRHRVYHRHTVPETEHGQPQPVA</sequence>
<keyword evidence="4" id="KW-1185">Reference proteome</keyword>
<feature type="compositionally biased region" description="Polar residues" evidence="2">
    <location>
        <begin position="643"/>
        <end position="661"/>
    </location>
</feature>
<feature type="region of interest" description="Disordered" evidence="2">
    <location>
        <begin position="1151"/>
        <end position="1191"/>
    </location>
</feature>
<protein>
    <submittedName>
        <fullName evidence="3">Hemagglutinin repeat-containing protein</fullName>
    </submittedName>
</protein>
<evidence type="ECO:0000256" key="1">
    <source>
        <dbReference type="ARBA" id="ARBA00022656"/>
    </source>
</evidence>
<dbReference type="InterPro" id="IPR010069">
    <property type="entry name" value="CdiA_FHA1_rpt"/>
</dbReference>
<keyword evidence="1" id="KW-0800">Toxin</keyword>
<evidence type="ECO:0000313" key="3">
    <source>
        <dbReference type="EMBL" id="WFN97244.1"/>
    </source>
</evidence>
<dbReference type="Proteomes" id="UP001222680">
    <property type="component" value="Chromosome"/>
</dbReference>